<evidence type="ECO:0000313" key="8">
    <source>
        <dbReference type="EMBL" id="KAJ7751303.1"/>
    </source>
</evidence>
<dbReference type="Gene3D" id="1.10.10.60">
    <property type="entry name" value="Homeodomain-like"/>
    <property type="match status" value="1"/>
</dbReference>
<evidence type="ECO:0000256" key="2">
    <source>
        <dbReference type="ARBA" id="ARBA00023155"/>
    </source>
</evidence>
<dbReference type="InterPro" id="IPR001356">
    <property type="entry name" value="HD"/>
</dbReference>
<evidence type="ECO:0000256" key="5">
    <source>
        <dbReference type="RuleBase" id="RU000682"/>
    </source>
</evidence>
<evidence type="ECO:0000313" key="9">
    <source>
        <dbReference type="Proteomes" id="UP001215280"/>
    </source>
</evidence>
<dbReference type="Proteomes" id="UP001215280">
    <property type="component" value="Unassembled WGS sequence"/>
</dbReference>
<reference evidence="8" key="1">
    <citation type="submission" date="2023-03" db="EMBL/GenBank/DDBJ databases">
        <title>Massive genome expansion in bonnet fungi (Mycena s.s.) driven by repeated elements and novel gene families across ecological guilds.</title>
        <authorList>
            <consortium name="Lawrence Berkeley National Laboratory"/>
            <person name="Harder C.B."/>
            <person name="Miyauchi S."/>
            <person name="Viragh M."/>
            <person name="Kuo A."/>
            <person name="Thoen E."/>
            <person name="Andreopoulos B."/>
            <person name="Lu D."/>
            <person name="Skrede I."/>
            <person name="Drula E."/>
            <person name="Henrissat B."/>
            <person name="Morin E."/>
            <person name="Kohler A."/>
            <person name="Barry K."/>
            <person name="LaButti K."/>
            <person name="Morin E."/>
            <person name="Salamov A."/>
            <person name="Lipzen A."/>
            <person name="Mereny Z."/>
            <person name="Hegedus B."/>
            <person name="Baldrian P."/>
            <person name="Stursova M."/>
            <person name="Weitz H."/>
            <person name="Taylor A."/>
            <person name="Grigoriev I.V."/>
            <person name="Nagy L.G."/>
            <person name="Martin F."/>
            <person name="Kauserud H."/>
        </authorList>
    </citation>
    <scope>NUCLEOTIDE SEQUENCE</scope>
    <source>
        <strain evidence="8">CBHHK188m</strain>
    </source>
</reference>
<keyword evidence="2 4" id="KW-0371">Homeobox</keyword>
<evidence type="ECO:0000259" key="7">
    <source>
        <dbReference type="PROSITE" id="PS50071"/>
    </source>
</evidence>
<keyword evidence="3 4" id="KW-0539">Nucleus</keyword>
<organism evidence="8 9">
    <name type="scientific">Mycena maculata</name>
    <dbReference type="NCBI Taxonomy" id="230809"/>
    <lineage>
        <taxon>Eukaryota</taxon>
        <taxon>Fungi</taxon>
        <taxon>Dikarya</taxon>
        <taxon>Basidiomycota</taxon>
        <taxon>Agaricomycotina</taxon>
        <taxon>Agaricomycetes</taxon>
        <taxon>Agaricomycetidae</taxon>
        <taxon>Agaricales</taxon>
        <taxon>Marasmiineae</taxon>
        <taxon>Mycenaceae</taxon>
        <taxon>Mycena</taxon>
    </lineage>
</organism>
<name>A0AAD7N9C8_9AGAR</name>
<accession>A0AAD7N9C8</accession>
<dbReference type="GO" id="GO:0000981">
    <property type="term" value="F:DNA-binding transcription factor activity, RNA polymerase II-specific"/>
    <property type="evidence" value="ECO:0007669"/>
    <property type="project" value="InterPro"/>
</dbReference>
<dbReference type="InterPro" id="IPR017970">
    <property type="entry name" value="Homeobox_CS"/>
</dbReference>
<feature type="region of interest" description="Disordered" evidence="6">
    <location>
        <begin position="391"/>
        <end position="533"/>
    </location>
</feature>
<evidence type="ECO:0000256" key="1">
    <source>
        <dbReference type="ARBA" id="ARBA00023125"/>
    </source>
</evidence>
<keyword evidence="1 4" id="KW-0238">DNA-binding</keyword>
<dbReference type="PROSITE" id="PS50071">
    <property type="entry name" value="HOMEOBOX_2"/>
    <property type="match status" value="1"/>
</dbReference>
<dbReference type="EMBL" id="JARJLG010000079">
    <property type="protein sequence ID" value="KAJ7751303.1"/>
    <property type="molecule type" value="Genomic_DNA"/>
</dbReference>
<sequence length="547" mass="60347">MVEDSHIRQSLLHILRTATSLKDTCSAYALSSRSLPSPTGSYSPSSIVLPAPPSIHQKLLDIGLDSGVATVLSQGYARRSGELHLKSQDSLARACRDLAGLPQNPGLMHPPELLNRVVDSYTTNYLRALKVLESRAIQLASNIQPPIAHHRKPVDRRDRIRFNHDFIPFLQKYFEYNAFPSVVDREEMAKKSMMEPRQIEVWFQNHRRRAKAEGKPIPKLAASDPAPLELCLRSMEEKMESYLIPDDMRQSIDNEVSEAGSDDEEDDEEFYDKPQDVDLSDVLNPPAPLHAFPMHWSRICKSPTAIRSTSQFSFPAPEWPRKASVAPVKRPAVTMDELEQAFKLFHVYDKTRVLSPPFRIPTTVTPQSAPLPALVRGKFTPSPVLATTTLNIVPAPRSRQRPFRSPSPFTSPATLVPSKEASRRRKIAGPPRRTPKRVNNPNRGVSPAVSETSTMRSSSPPSRTPSLEASDFSSSRTPSFGSTGFSSRSSSASSGPATPYGSPTALPLEIPFHLASPVEAPGPGSAPFQMGGKQQQPYQFAFASYAG</sequence>
<comment type="subcellular location">
    <subcellularLocation>
        <location evidence="4 5">Nucleus</location>
    </subcellularLocation>
</comment>
<proteinExistence type="predicted"/>
<dbReference type="GO" id="GO:0005634">
    <property type="term" value="C:nucleus"/>
    <property type="evidence" value="ECO:0007669"/>
    <property type="project" value="UniProtKB-SubCell"/>
</dbReference>
<dbReference type="SMART" id="SM00389">
    <property type="entry name" value="HOX"/>
    <property type="match status" value="1"/>
</dbReference>
<gene>
    <name evidence="8" type="ORF">DFH07DRAFT_533203</name>
</gene>
<feature type="compositionally biased region" description="Low complexity" evidence="6">
    <location>
        <begin position="450"/>
        <end position="466"/>
    </location>
</feature>
<evidence type="ECO:0000256" key="6">
    <source>
        <dbReference type="SAM" id="MobiDB-lite"/>
    </source>
</evidence>
<dbReference type="GO" id="GO:0003677">
    <property type="term" value="F:DNA binding"/>
    <property type="evidence" value="ECO:0007669"/>
    <property type="project" value="UniProtKB-UniRule"/>
</dbReference>
<feature type="compositionally biased region" description="Low complexity" evidence="6">
    <location>
        <begin position="403"/>
        <end position="414"/>
    </location>
</feature>
<dbReference type="AlphaFoldDB" id="A0AAD7N9C8"/>
<comment type="caution">
    <text evidence="8">The sequence shown here is derived from an EMBL/GenBank/DDBJ whole genome shotgun (WGS) entry which is preliminary data.</text>
</comment>
<feature type="DNA-binding region" description="Homeobox" evidence="4">
    <location>
        <begin position="155"/>
        <end position="214"/>
    </location>
</feature>
<feature type="compositionally biased region" description="Low complexity" evidence="6">
    <location>
        <begin position="473"/>
        <end position="504"/>
    </location>
</feature>
<dbReference type="InterPro" id="IPR009057">
    <property type="entry name" value="Homeodomain-like_sf"/>
</dbReference>
<feature type="domain" description="Homeobox" evidence="7">
    <location>
        <begin position="153"/>
        <end position="213"/>
    </location>
</feature>
<evidence type="ECO:0000256" key="4">
    <source>
        <dbReference type="PROSITE-ProRule" id="PRU00108"/>
    </source>
</evidence>
<dbReference type="Pfam" id="PF00046">
    <property type="entry name" value="Homeodomain"/>
    <property type="match status" value="1"/>
</dbReference>
<dbReference type="PROSITE" id="PS00027">
    <property type="entry name" value="HOMEOBOX_1"/>
    <property type="match status" value="1"/>
</dbReference>
<evidence type="ECO:0000256" key="3">
    <source>
        <dbReference type="ARBA" id="ARBA00023242"/>
    </source>
</evidence>
<keyword evidence="9" id="KW-1185">Reference proteome</keyword>
<dbReference type="SUPFAM" id="SSF46689">
    <property type="entry name" value="Homeodomain-like"/>
    <property type="match status" value="1"/>
</dbReference>
<protein>
    <recommendedName>
        <fullName evidence="7">Homeobox domain-containing protein</fullName>
    </recommendedName>
</protein>
<dbReference type="CDD" id="cd00086">
    <property type="entry name" value="homeodomain"/>
    <property type="match status" value="1"/>
</dbReference>